<evidence type="ECO:0000256" key="11">
    <source>
        <dbReference type="SAM" id="Phobius"/>
    </source>
</evidence>
<dbReference type="InterPro" id="IPR039731">
    <property type="entry name" value="Rce1"/>
</dbReference>
<gene>
    <name evidence="13" type="ORF">INT48_003479</name>
</gene>
<dbReference type="EMBL" id="JAEPRE010000218">
    <property type="protein sequence ID" value="KAG2230174.1"/>
    <property type="molecule type" value="Genomic_DNA"/>
</dbReference>
<keyword evidence="8 11" id="KW-0472">Membrane</keyword>
<keyword evidence="14" id="KW-1185">Reference proteome</keyword>
<dbReference type="PANTHER" id="PTHR13046:SF0">
    <property type="entry name" value="CAAX PRENYL PROTEASE 2"/>
    <property type="match status" value="1"/>
</dbReference>
<dbReference type="PANTHER" id="PTHR13046">
    <property type="entry name" value="PROTEASE U48 CAAX PRENYL PROTEASE RCE1"/>
    <property type="match status" value="1"/>
</dbReference>
<comment type="caution">
    <text evidence="13">The sequence shown here is derived from an EMBL/GenBank/DDBJ whole genome shotgun (WGS) entry which is preliminary data.</text>
</comment>
<keyword evidence="4 11" id="KW-0812">Transmembrane</keyword>
<dbReference type="GO" id="GO:0004222">
    <property type="term" value="F:metalloendopeptidase activity"/>
    <property type="evidence" value="ECO:0007669"/>
    <property type="project" value="InterPro"/>
</dbReference>
<evidence type="ECO:0000256" key="6">
    <source>
        <dbReference type="ARBA" id="ARBA00022824"/>
    </source>
</evidence>
<evidence type="ECO:0000256" key="9">
    <source>
        <dbReference type="ARBA" id="ARBA00047280"/>
    </source>
</evidence>
<evidence type="ECO:0000256" key="3">
    <source>
        <dbReference type="ARBA" id="ARBA00022670"/>
    </source>
</evidence>
<comment type="catalytic activity">
    <reaction evidence="9">
        <text>Hydrolyzes the peptide bond -P2-(S-farnesyl or geranylgeranyl)C-P1'-P2'-P3'-COOH where P1' and P2' are amino acids with aliphatic sidechains and P3' is any C-terminal residue.</text>
        <dbReference type="EC" id="3.4.26.1"/>
    </reaction>
</comment>
<sequence length="268" mass="30603">MAIGKGLASFRNDPKVIKSRMKAVMVASFVSSLIVWNLIRDVPIATALGLERPSLVVDIIKPILLTMSLFLGPLSVMFFEQELPFQKHFNMEKDVYSIFTTLLGQRNYLVGPLTEEFVFRACMIAVLHQANYSTTYLIFVSPLYFGLAHLHHAWDSYNKMGRTSTALKNALFSSLFQFVYTTLFGWYASYLFLRLGNILAPVLCHSFCNIMGLPDFSGIQHQKKLHKLGIIKVLFSCAKIKLIVTLYSNLCMFPNWYLVIYLQLPKFN</sequence>
<evidence type="ECO:0000256" key="4">
    <source>
        <dbReference type="ARBA" id="ARBA00022692"/>
    </source>
</evidence>
<evidence type="ECO:0000313" key="14">
    <source>
        <dbReference type="Proteomes" id="UP000613177"/>
    </source>
</evidence>
<evidence type="ECO:0000256" key="8">
    <source>
        <dbReference type="ARBA" id="ARBA00023136"/>
    </source>
</evidence>
<keyword evidence="7 11" id="KW-1133">Transmembrane helix</keyword>
<protein>
    <recommendedName>
        <fullName evidence="10">intramembrane prenyl-peptidase Rce1</fullName>
        <ecNumber evidence="10">3.4.26.1</ecNumber>
    </recommendedName>
</protein>
<evidence type="ECO:0000256" key="5">
    <source>
        <dbReference type="ARBA" id="ARBA00022801"/>
    </source>
</evidence>
<reference evidence="13" key="1">
    <citation type="submission" date="2021-01" db="EMBL/GenBank/DDBJ databases">
        <title>Metabolic potential, ecology and presence of endohyphal bacteria is reflected in genomic diversity of Mucoromycotina.</title>
        <authorList>
            <person name="Muszewska A."/>
            <person name="Okrasinska A."/>
            <person name="Steczkiewicz K."/>
            <person name="Drgas O."/>
            <person name="Orlowska M."/>
            <person name="Perlinska-Lenart U."/>
            <person name="Aleksandrzak-Piekarczyk T."/>
            <person name="Szatraj K."/>
            <person name="Zielenkiewicz U."/>
            <person name="Pilsyk S."/>
            <person name="Malc E."/>
            <person name="Mieczkowski P."/>
            <person name="Kruszewska J.S."/>
            <person name="Biernat P."/>
            <person name="Pawlowska J."/>
        </authorList>
    </citation>
    <scope>NUCLEOTIDE SEQUENCE</scope>
    <source>
        <strain evidence="13">WA0000018081</strain>
    </source>
</reference>
<dbReference type="InterPro" id="IPR003675">
    <property type="entry name" value="Rce1/LyrA-like_dom"/>
</dbReference>
<dbReference type="AlphaFoldDB" id="A0A8H7SGV3"/>
<dbReference type="GO" id="GO:0071586">
    <property type="term" value="P:CAAX-box protein processing"/>
    <property type="evidence" value="ECO:0007669"/>
    <property type="project" value="InterPro"/>
</dbReference>
<evidence type="ECO:0000256" key="1">
    <source>
        <dbReference type="ARBA" id="ARBA00004477"/>
    </source>
</evidence>
<feature type="transmembrane region" description="Helical" evidence="11">
    <location>
        <begin position="170"/>
        <end position="192"/>
    </location>
</feature>
<feature type="transmembrane region" description="Helical" evidence="11">
    <location>
        <begin position="240"/>
        <end position="262"/>
    </location>
</feature>
<name>A0A8H7SGV3_9FUNG</name>
<evidence type="ECO:0000256" key="2">
    <source>
        <dbReference type="ARBA" id="ARBA00006897"/>
    </source>
</evidence>
<evidence type="ECO:0000256" key="10">
    <source>
        <dbReference type="ARBA" id="ARBA00049729"/>
    </source>
</evidence>
<comment type="similarity">
    <text evidence="2">Belongs to the peptidase U48 family.</text>
</comment>
<dbReference type="GO" id="GO:0005789">
    <property type="term" value="C:endoplasmic reticulum membrane"/>
    <property type="evidence" value="ECO:0007669"/>
    <property type="project" value="UniProtKB-SubCell"/>
</dbReference>
<evidence type="ECO:0000256" key="7">
    <source>
        <dbReference type="ARBA" id="ARBA00022989"/>
    </source>
</evidence>
<dbReference type="Pfam" id="PF02517">
    <property type="entry name" value="Rce1-like"/>
    <property type="match status" value="1"/>
</dbReference>
<dbReference type="EC" id="3.4.26.1" evidence="10"/>
<organism evidence="13 14">
    <name type="scientific">Thamnidium elegans</name>
    <dbReference type="NCBI Taxonomy" id="101142"/>
    <lineage>
        <taxon>Eukaryota</taxon>
        <taxon>Fungi</taxon>
        <taxon>Fungi incertae sedis</taxon>
        <taxon>Mucoromycota</taxon>
        <taxon>Mucoromycotina</taxon>
        <taxon>Mucoromycetes</taxon>
        <taxon>Mucorales</taxon>
        <taxon>Mucorineae</taxon>
        <taxon>Mucoraceae</taxon>
        <taxon>Thamnidium</taxon>
    </lineage>
</organism>
<feature type="transmembrane region" description="Helical" evidence="11">
    <location>
        <begin position="59"/>
        <end position="79"/>
    </location>
</feature>
<feature type="domain" description="CAAX prenyl protease 2/Lysostaphin resistance protein A-like" evidence="12">
    <location>
        <begin position="103"/>
        <end position="211"/>
    </location>
</feature>
<keyword evidence="5" id="KW-0378">Hydrolase</keyword>
<evidence type="ECO:0000259" key="12">
    <source>
        <dbReference type="Pfam" id="PF02517"/>
    </source>
</evidence>
<feature type="transmembrane region" description="Helical" evidence="11">
    <location>
        <begin position="21"/>
        <end position="39"/>
    </location>
</feature>
<comment type="subcellular location">
    <subcellularLocation>
        <location evidence="1">Endoplasmic reticulum membrane</location>
        <topology evidence="1">Multi-pass membrane protein</topology>
    </subcellularLocation>
</comment>
<keyword evidence="3" id="KW-0645">Protease</keyword>
<keyword evidence="6" id="KW-0256">Endoplasmic reticulum</keyword>
<evidence type="ECO:0000313" key="13">
    <source>
        <dbReference type="EMBL" id="KAG2230174.1"/>
    </source>
</evidence>
<accession>A0A8H7SGV3</accession>
<proteinExistence type="inferred from homology"/>
<dbReference type="Proteomes" id="UP000613177">
    <property type="component" value="Unassembled WGS sequence"/>
</dbReference>